<evidence type="ECO:0000313" key="1">
    <source>
        <dbReference type="EMBL" id="SFC80679.1"/>
    </source>
</evidence>
<evidence type="ECO:0000313" key="2">
    <source>
        <dbReference type="Proteomes" id="UP000199514"/>
    </source>
</evidence>
<proteinExistence type="predicted"/>
<gene>
    <name evidence="1" type="ORF">SAMN05421780_11039</name>
</gene>
<dbReference type="STRING" id="927664.SAMN05421780_11039"/>
<dbReference type="Proteomes" id="UP000199514">
    <property type="component" value="Unassembled WGS sequence"/>
</dbReference>
<protein>
    <submittedName>
        <fullName evidence="1">Uncharacterized protein</fullName>
    </submittedName>
</protein>
<dbReference type="AlphaFoldDB" id="A0A1I1M5G7"/>
<sequence length="61" mass="6936">MAKRGKSKFRKITEIEIKDDPIVGNFSVSFSAQYTRISVGNRHFYFNSDTGDFDGTGTKIR</sequence>
<dbReference type="RefSeq" id="WP_091514966.1">
    <property type="nucleotide sequence ID" value="NZ_FOLE01000010.1"/>
</dbReference>
<keyword evidence="2" id="KW-1185">Reference proteome</keyword>
<accession>A0A1I1M5G7</accession>
<reference evidence="1 2" key="1">
    <citation type="submission" date="2016-10" db="EMBL/GenBank/DDBJ databases">
        <authorList>
            <person name="de Groot N.N."/>
        </authorList>
    </citation>
    <scope>NUCLEOTIDE SEQUENCE [LARGE SCALE GENOMIC DNA]</scope>
    <source>
        <strain evidence="1 2">DSM 6793</strain>
    </source>
</reference>
<organism evidence="1 2">
    <name type="scientific">Flexibacter flexilis DSM 6793</name>
    <dbReference type="NCBI Taxonomy" id="927664"/>
    <lineage>
        <taxon>Bacteria</taxon>
        <taxon>Pseudomonadati</taxon>
        <taxon>Bacteroidota</taxon>
        <taxon>Cytophagia</taxon>
        <taxon>Cytophagales</taxon>
        <taxon>Flexibacteraceae</taxon>
        <taxon>Flexibacter</taxon>
    </lineage>
</organism>
<dbReference type="EMBL" id="FOLE01000010">
    <property type="protein sequence ID" value="SFC80679.1"/>
    <property type="molecule type" value="Genomic_DNA"/>
</dbReference>
<name>A0A1I1M5G7_9BACT</name>